<comment type="cofactor">
    <cofactor evidence="1 8">
        <name>heme</name>
        <dbReference type="ChEBI" id="CHEBI:30413"/>
    </cofactor>
</comment>
<evidence type="ECO:0000256" key="5">
    <source>
        <dbReference type="ARBA" id="ARBA00023002"/>
    </source>
</evidence>
<evidence type="ECO:0000256" key="10">
    <source>
        <dbReference type="SAM" id="Phobius"/>
    </source>
</evidence>
<evidence type="ECO:0000256" key="9">
    <source>
        <dbReference type="RuleBase" id="RU000461"/>
    </source>
</evidence>
<dbReference type="PANTHER" id="PTHR24305:SF237">
    <property type="entry name" value="CYTOCHROME P450 MONOOXYGENASE ATNE-RELATED"/>
    <property type="match status" value="1"/>
</dbReference>
<evidence type="ECO:0000256" key="1">
    <source>
        <dbReference type="ARBA" id="ARBA00001971"/>
    </source>
</evidence>
<sequence length="522" mass="57894">MNHRLGPCSSSHGTAICGAILLALILATVAVYRLRLHRLAPYPGPLLSRLTSIPNWYHARKGDRHEWLCRLHSEYGPTVRFSHNSLSFTTTPALDAIYRSKAHIIKSDWYQCVRDSAGGFESTFTARQKSRHAIKRRLLSHAFSERALRDYEPRIRAHVDCWIERLALEAKSCPIGFDLGDWCSYLIFDILGDLAYGSSFGLVAGTGDRGVAALVPKATGGWYSLGYHPITKLVRYILFSTRLGPLLGGRSFHDNVQFRNFCLGKLKQRRQEAAKLAQEGRNQDMFAHLLNGQDPETGEGYSTGDLACESVLLMVAGSQSTAGGLAATFFYLAQNPSKLERLRREIHGAFDEEPDIRYDAANCKLASLPYLRACINESLRLSPPTPGHLPREVVGEDLPIEGRHVPVGTTVGVSPYVMHRSETYFAEPLTYLPERWTEQGTHVAHKTMPGFAPFGAGPTGCIGQQLALMELSLGVAKLLWRFNLVADKGAQEGSAVEYKMRDRFVGQAEGPFVRLVQSLPEP</sequence>
<evidence type="ECO:0000313" key="12">
    <source>
        <dbReference type="Proteomes" id="UP000027002"/>
    </source>
</evidence>
<dbReference type="PANTHER" id="PTHR24305">
    <property type="entry name" value="CYTOCHROME P450"/>
    <property type="match status" value="1"/>
</dbReference>
<name>A0A8E5MJP4_USTVR</name>
<dbReference type="PRINTS" id="PR00385">
    <property type="entry name" value="P450"/>
</dbReference>
<dbReference type="InterPro" id="IPR002401">
    <property type="entry name" value="Cyt_P450_E_grp-I"/>
</dbReference>
<keyword evidence="12" id="KW-1185">Reference proteome</keyword>
<evidence type="ECO:0000256" key="8">
    <source>
        <dbReference type="PIRSR" id="PIRSR602401-1"/>
    </source>
</evidence>
<dbReference type="InterPro" id="IPR017972">
    <property type="entry name" value="Cyt_P450_CS"/>
</dbReference>
<protein>
    <recommendedName>
        <fullName evidence="13">Cytochrome P450</fullName>
    </recommendedName>
</protein>
<gene>
    <name evidence="11" type="ORF">UV8b_06267</name>
</gene>
<keyword evidence="10" id="KW-0472">Membrane</keyword>
<comment type="similarity">
    <text evidence="2 9">Belongs to the cytochrome P450 family.</text>
</comment>
<dbReference type="GO" id="GO:0005506">
    <property type="term" value="F:iron ion binding"/>
    <property type="evidence" value="ECO:0007669"/>
    <property type="project" value="InterPro"/>
</dbReference>
<dbReference type="OrthoDB" id="2789670at2759"/>
<feature type="binding site" description="axial binding residue" evidence="8">
    <location>
        <position position="461"/>
    </location>
    <ligand>
        <name>heme</name>
        <dbReference type="ChEBI" id="CHEBI:30413"/>
    </ligand>
    <ligandPart>
        <name>Fe</name>
        <dbReference type="ChEBI" id="CHEBI:18248"/>
    </ligandPart>
</feature>
<keyword evidence="7 9" id="KW-0503">Monooxygenase</keyword>
<dbReference type="GO" id="GO:0004497">
    <property type="term" value="F:monooxygenase activity"/>
    <property type="evidence" value="ECO:0007669"/>
    <property type="project" value="UniProtKB-KW"/>
</dbReference>
<dbReference type="EMBL" id="CP072757">
    <property type="protein sequence ID" value="QUC22026.1"/>
    <property type="molecule type" value="Genomic_DNA"/>
</dbReference>
<dbReference type="InterPro" id="IPR001128">
    <property type="entry name" value="Cyt_P450"/>
</dbReference>
<dbReference type="CDD" id="cd11061">
    <property type="entry name" value="CYP67-like"/>
    <property type="match status" value="1"/>
</dbReference>
<dbReference type="Gene3D" id="1.10.630.10">
    <property type="entry name" value="Cytochrome P450"/>
    <property type="match status" value="1"/>
</dbReference>
<dbReference type="GeneID" id="66067044"/>
<dbReference type="SUPFAM" id="SSF48264">
    <property type="entry name" value="Cytochrome P450"/>
    <property type="match status" value="1"/>
</dbReference>
<dbReference type="KEGG" id="uvi:66067044"/>
<keyword evidence="10" id="KW-0812">Transmembrane</keyword>
<dbReference type="PROSITE" id="PS00086">
    <property type="entry name" value="CYTOCHROME_P450"/>
    <property type="match status" value="1"/>
</dbReference>
<evidence type="ECO:0000256" key="2">
    <source>
        <dbReference type="ARBA" id="ARBA00010617"/>
    </source>
</evidence>
<dbReference type="InterPro" id="IPR050121">
    <property type="entry name" value="Cytochrome_P450_monoxygenase"/>
</dbReference>
<proteinExistence type="inferred from homology"/>
<accession>A0A8E5MJP4</accession>
<dbReference type="RefSeq" id="XP_042999699.1">
    <property type="nucleotide sequence ID" value="XM_043143764.1"/>
</dbReference>
<feature type="transmembrane region" description="Helical" evidence="10">
    <location>
        <begin position="12"/>
        <end position="32"/>
    </location>
</feature>
<evidence type="ECO:0000256" key="7">
    <source>
        <dbReference type="ARBA" id="ARBA00023033"/>
    </source>
</evidence>
<dbReference type="AlphaFoldDB" id="A0A8E5MJP4"/>
<keyword evidence="5 9" id="KW-0560">Oxidoreductase</keyword>
<dbReference type="PRINTS" id="PR00463">
    <property type="entry name" value="EP450I"/>
</dbReference>
<dbReference type="Pfam" id="PF00067">
    <property type="entry name" value="p450"/>
    <property type="match status" value="1"/>
</dbReference>
<dbReference type="Proteomes" id="UP000027002">
    <property type="component" value="Chromosome 5"/>
</dbReference>
<dbReference type="GO" id="GO:0016705">
    <property type="term" value="F:oxidoreductase activity, acting on paired donors, with incorporation or reduction of molecular oxygen"/>
    <property type="evidence" value="ECO:0007669"/>
    <property type="project" value="InterPro"/>
</dbReference>
<dbReference type="GO" id="GO:0020037">
    <property type="term" value="F:heme binding"/>
    <property type="evidence" value="ECO:0007669"/>
    <property type="project" value="InterPro"/>
</dbReference>
<evidence type="ECO:0008006" key="13">
    <source>
        <dbReference type="Google" id="ProtNLM"/>
    </source>
</evidence>
<evidence type="ECO:0000313" key="11">
    <source>
        <dbReference type="EMBL" id="QUC22026.1"/>
    </source>
</evidence>
<reference evidence="11" key="1">
    <citation type="submission" date="2020-03" db="EMBL/GenBank/DDBJ databases">
        <title>A mixture of massive structural variations and highly conserved coding sequences in Ustilaginoidea virens genome.</title>
        <authorList>
            <person name="Zhang K."/>
            <person name="Zhao Z."/>
            <person name="Zhang Z."/>
            <person name="Li Y."/>
            <person name="Hsiang T."/>
            <person name="Sun W."/>
        </authorList>
    </citation>
    <scope>NUCLEOTIDE SEQUENCE</scope>
    <source>
        <strain evidence="11">UV-8b</strain>
    </source>
</reference>
<keyword evidence="6 8" id="KW-0408">Iron</keyword>
<evidence type="ECO:0000256" key="4">
    <source>
        <dbReference type="ARBA" id="ARBA00022723"/>
    </source>
</evidence>
<dbReference type="InterPro" id="IPR036396">
    <property type="entry name" value="Cyt_P450_sf"/>
</dbReference>
<organism evidence="11 12">
    <name type="scientific">Ustilaginoidea virens</name>
    <name type="common">Rice false smut fungus</name>
    <name type="synonym">Villosiclava virens</name>
    <dbReference type="NCBI Taxonomy" id="1159556"/>
    <lineage>
        <taxon>Eukaryota</taxon>
        <taxon>Fungi</taxon>
        <taxon>Dikarya</taxon>
        <taxon>Ascomycota</taxon>
        <taxon>Pezizomycotina</taxon>
        <taxon>Sordariomycetes</taxon>
        <taxon>Hypocreomycetidae</taxon>
        <taxon>Hypocreales</taxon>
        <taxon>Clavicipitaceae</taxon>
        <taxon>Ustilaginoidea</taxon>
    </lineage>
</organism>
<keyword evidence="3 8" id="KW-0349">Heme</keyword>
<keyword evidence="4 8" id="KW-0479">Metal-binding</keyword>
<evidence type="ECO:0000256" key="3">
    <source>
        <dbReference type="ARBA" id="ARBA00022617"/>
    </source>
</evidence>
<evidence type="ECO:0000256" key="6">
    <source>
        <dbReference type="ARBA" id="ARBA00023004"/>
    </source>
</evidence>
<keyword evidence="10" id="KW-1133">Transmembrane helix</keyword>